<sequence length="844" mass="94374">MEKRVAIIGAGVSGLLACKYALSKGFEPIVFEAKDQVGGLWTQTIESTKVQNVKEYYQFSDFPWPDSVKEIFPHSTQLLEYIQSYAQHFDLLRYVKFSTEVLDIDYVGESEEEIQFCGLWGGDGKAFGSKGKWNLRVRNTKENSTEVHEAEFVILCIGRFSGLAEIPEFPEGHGPEVFSGKVIHSMDYSAMDNATAANFIKGKSIVVIGSGKSAADIAFECAQANGIEKPCTIVQRTIHWMLPDVQPWGVNFGYLFFNRFSELMIHKPGERFFHNILASLLTPLRWGMSKFVESYLRWKLPLRKYGMIPKHTFVDDISSCSLFMLPDNYFEKVEEGSIVLKKSTRFSFCKVGLLVDGVVDPLKADIVFFATGYRGDQKLRNIFASPTFANIIAGTPTSSVPLYRQMIHPKIPQLAVVGYSESISNLYAFEMRCQWLSFFLDQRFQLPTVKHMENDVKLWDNHMKKYAGNNMYRRACIASTHIWYNDQLCKDIGCNPRRKKGFFKELSESEASLSVEVIGPLSHPSYSDNAFPPAIQDLLFPIHSLSKSDLLLSQPLLPHAVPAQFKSWPRVSAKGKKSVASVGRSAEPSPAEAKANKRKIFSAPLRPIQRSRGRQYSTRSSSRLVSHFSNTDADPVDLVSSPSVSGDDGDVGEADDDSTPLDSPSVYEDVTVSDHFTLEQDTGMASGIDPPSIPPDFSSRRARLKQLEGPASDVDLSFADIGASTPSQLAKIFPSAESLLYARTAVRNFLDLGLHGGGTEASYDFDAKEGEVKKLEEKIIEHRTKMALLLDEAEALEKRLLSNKCETKAVIDELVSLKEDYDTWTKEMQDSKDRQGECIKMGTT</sequence>
<dbReference type="GO" id="GO:0004499">
    <property type="term" value="F:N,N-dimethylaniline monooxygenase activity"/>
    <property type="evidence" value="ECO:0007669"/>
    <property type="project" value="InterPro"/>
</dbReference>
<dbReference type="FunFam" id="3.50.50.60:FF:000167">
    <property type="entry name" value="Flavin-containing monooxygenase"/>
    <property type="match status" value="1"/>
</dbReference>
<keyword evidence="6 7" id="KW-0560">Oxidoreductase</keyword>
<dbReference type="Pfam" id="PF00743">
    <property type="entry name" value="FMO-like"/>
    <property type="match status" value="1"/>
</dbReference>
<reference evidence="10 11" key="1">
    <citation type="journal article" date="2015" name="Proc. Natl. Acad. Sci. U.S.A.">
        <title>The resurrection genome of Boea hygrometrica: A blueprint for survival of dehydration.</title>
        <authorList>
            <person name="Xiao L."/>
            <person name="Yang G."/>
            <person name="Zhang L."/>
            <person name="Yang X."/>
            <person name="Zhao S."/>
            <person name="Ji Z."/>
            <person name="Zhou Q."/>
            <person name="Hu M."/>
            <person name="Wang Y."/>
            <person name="Chen M."/>
            <person name="Xu Y."/>
            <person name="Jin H."/>
            <person name="Xiao X."/>
            <person name="Hu G."/>
            <person name="Bao F."/>
            <person name="Hu Y."/>
            <person name="Wan P."/>
            <person name="Li L."/>
            <person name="Deng X."/>
            <person name="Kuang T."/>
            <person name="Xiang C."/>
            <person name="Zhu J.K."/>
            <person name="Oliver M.J."/>
            <person name="He Y."/>
        </authorList>
    </citation>
    <scope>NUCLEOTIDE SEQUENCE [LARGE SCALE GENOMIC DNA]</scope>
    <source>
        <strain evidence="11">cv. XS01</strain>
    </source>
</reference>
<feature type="compositionally biased region" description="Polar residues" evidence="9">
    <location>
        <begin position="614"/>
        <end position="631"/>
    </location>
</feature>
<evidence type="ECO:0000256" key="1">
    <source>
        <dbReference type="ARBA" id="ARBA00001974"/>
    </source>
</evidence>
<keyword evidence="8" id="KW-0175">Coiled coil</keyword>
<dbReference type="AlphaFoldDB" id="A0A2Z7A2V8"/>
<feature type="coiled-coil region" evidence="8">
    <location>
        <begin position="765"/>
        <end position="834"/>
    </location>
</feature>
<dbReference type="EMBL" id="KV019602">
    <property type="protein sequence ID" value="KZV15874.1"/>
    <property type="molecule type" value="Genomic_DNA"/>
</dbReference>
<keyword evidence="5" id="KW-0521">NADP</keyword>
<feature type="region of interest" description="Disordered" evidence="9">
    <location>
        <begin position="579"/>
        <end position="666"/>
    </location>
</feature>
<evidence type="ECO:0000256" key="4">
    <source>
        <dbReference type="ARBA" id="ARBA00022827"/>
    </source>
</evidence>
<dbReference type="InterPro" id="IPR036188">
    <property type="entry name" value="FAD/NAD-bd_sf"/>
</dbReference>
<evidence type="ECO:0000256" key="6">
    <source>
        <dbReference type="ARBA" id="ARBA00023002"/>
    </source>
</evidence>
<feature type="compositionally biased region" description="Low complexity" evidence="9">
    <location>
        <begin position="632"/>
        <end position="646"/>
    </location>
</feature>
<evidence type="ECO:0000256" key="5">
    <source>
        <dbReference type="ARBA" id="ARBA00022857"/>
    </source>
</evidence>
<keyword evidence="3 7" id="KW-0285">Flavoprotein</keyword>
<feature type="compositionally biased region" description="Acidic residues" evidence="9">
    <location>
        <begin position="647"/>
        <end position="659"/>
    </location>
</feature>
<evidence type="ECO:0000256" key="3">
    <source>
        <dbReference type="ARBA" id="ARBA00022630"/>
    </source>
</evidence>
<proteinExistence type="inferred from homology"/>
<accession>A0A2Z7A2V8</accession>
<dbReference type="PROSITE" id="PS51257">
    <property type="entry name" value="PROKAR_LIPOPROTEIN"/>
    <property type="match status" value="1"/>
</dbReference>
<dbReference type="EC" id="1.-.-.-" evidence="7"/>
<protein>
    <recommendedName>
        <fullName evidence="7">Flavin-containing monooxygenase</fullName>
        <ecNumber evidence="7">1.-.-.-</ecNumber>
    </recommendedName>
</protein>
<evidence type="ECO:0000313" key="11">
    <source>
        <dbReference type="Proteomes" id="UP000250235"/>
    </source>
</evidence>
<dbReference type="GO" id="GO:0050661">
    <property type="term" value="F:NADP binding"/>
    <property type="evidence" value="ECO:0007669"/>
    <property type="project" value="InterPro"/>
</dbReference>
<evidence type="ECO:0000256" key="8">
    <source>
        <dbReference type="SAM" id="Coils"/>
    </source>
</evidence>
<keyword evidence="11" id="KW-1185">Reference proteome</keyword>
<dbReference type="SUPFAM" id="SSF51905">
    <property type="entry name" value="FAD/NAD(P)-binding domain"/>
    <property type="match status" value="2"/>
</dbReference>
<comment type="cofactor">
    <cofactor evidence="1 7">
        <name>FAD</name>
        <dbReference type="ChEBI" id="CHEBI:57692"/>
    </cofactor>
</comment>
<comment type="similarity">
    <text evidence="2 7">Belongs to the FMO family.</text>
</comment>
<evidence type="ECO:0000256" key="7">
    <source>
        <dbReference type="RuleBase" id="RU361177"/>
    </source>
</evidence>
<evidence type="ECO:0000313" key="10">
    <source>
        <dbReference type="EMBL" id="KZV15874.1"/>
    </source>
</evidence>
<dbReference type="OrthoDB" id="66881at2759"/>
<keyword evidence="7 10" id="KW-0503">Monooxygenase</keyword>
<dbReference type="GO" id="GO:0050660">
    <property type="term" value="F:flavin adenine dinucleotide binding"/>
    <property type="evidence" value="ECO:0007669"/>
    <property type="project" value="InterPro"/>
</dbReference>
<dbReference type="Gene3D" id="3.50.50.60">
    <property type="entry name" value="FAD/NAD(P)-binding domain"/>
    <property type="match status" value="3"/>
</dbReference>
<dbReference type="PANTHER" id="PTHR23023">
    <property type="entry name" value="DIMETHYLANILINE MONOOXYGENASE"/>
    <property type="match status" value="1"/>
</dbReference>
<dbReference type="InterPro" id="IPR050346">
    <property type="entry name" value="FMO-like"/>
</dbReference>
<dbReference type="FunFam" id="3.50.50.60:FF:000169">
    <property type="entry name" value="Flavin-containing monooxygenase"/>
    <property type="match status" value="1"/>
</dbReference>
<gene>
    <name evidence="10" type="ORF">F511_30127</name>
</gene>
<keyword evidence="4 7" id="KW-0274">FAD</keyword>
<evidence type="ECO:0000256" key="2">
    <source>
        <dbReference type="ARBA" id="ARBA00009183"/>
    </source>
</evidence>
<name>A0A2Z7A2V8_9LAMI</name>
<dbReference type="InterPro" id="IPR020946">
    <property type="entry name" value="Flavin_mOase-like"/>
</dbReference>
<evidence type="ECO:0000256" key="9">
    <source>
        <dbReference type="SAM" id="MobiDB-lite"/>
    </source>
</evidence>
<organism evidence="10 11">
    <name type="scientific">Dorcoceras hygrometricum</name>
    <dbReference type="NCBI Taxonomy" id="472368"/>
    <lineage>
        <taxon>Eukaryota</taxon>
        <taxon>Viridiplantae</taxon>
        <taxon>Streptophyta</taxon>
        <taxon>Embryophyta</taxon>
        <taxon>Tracheophyta</taxon>
        <taxon>Spermatophyta</taxon>
        <taxon>Magnoliopsida</taxon>
        <taxon>eudicotyledons</taxon>
        <taxon>Gunneridae</taxon>
        <taxon>Pentapetalae</taxon>
        <taxon>asterids</taxon>
        <taxon>lamiids</taxon>
        <taxon>Lamiales</taxon>
        <taxon>Gesneriaceae</taxon>
        <taxon>Didymocarpoideae</taxon>
        <taxon>Trichosporeae</taxon>
        <taxon>Loxocarpinae</taxon>
        <taxon>Dorcoceras</taxon>
    </lineage>
</organism>
<dbReference type="Proteomes" id="UP000250235">
    <property type="component" value="Unassembled WGS sequence"/>
</dbReference>